<dbReference type="EMBL" id="DXEU01000199">
    <property type="protein sequence ID" value="HIX53292.1"/>
    <property type="molecule type" value="Genomic_DNA"/>
</dbReference>
<dbReference type="NCBIfam" id="TIGR01383">
    <property type="entry name" value="not_thiJ"/>
    <property type="match status" value="1"/>
</dbReference>
<dbReference type="PANTHER" id="PTHR48094:SF12">
    <property type="entry name" value="PARKINSON DISEASE PROTEIN 7 HOMOLOG"/>
    <property type="match status" value="1"/>
</dbReference>
<dbReference type="InterPro" id="IPR006287">
    <property type="entry name" value="DJ-1"/>
</dbReference>
<dbReference type="InterPro" id="IPR029062">
    <property type="entry name" value="Class_I_gatase-like"/>
</dbReference>
<dbReference type="InterPro" id="IPR002818">
    <property type="entry name" value="DJ-1/PfpI"/>
</dbReference>
<dbReference type="Proteomes" id="UP000886780">
    <property type="component" value="Unassembled WGS sequence"/>
</dbReference>
<dbReference type="InterPro" id="IPR050325">
    <property type="entry name" value="Prot/Nucl_acid_deglycase"/>
</dbReference>
<reference evidence="2" key="2">
    <citation type="submission" date="2021-04" db="EMBL/GenBank/DDBJ databases">
        <authorList>
            <person name="Gilroy R."/>
        </authorList>
    </citation>
    <scope>NUCLEOTIDE SEQUENCE</scope>
    <source>
        <strain evidence="2">ChiGjej4B4-12881</strain>
    </source>
</reference>
<dbReference type="CDD" id="cd03135">
    <property type="entry name" value="GATase1_DJ-1"/>
    <property type="match status" value="1"/>
</dbReference>
<protein>
    <submittedName>
        <fullName evidence="2">DJ-1/PfpI family protein</fullName>
    </submittedName>
</protein>
<dbReference type="PANTHER" id="PTHR48094">
    <property type="entry name" value="PROTEIN/NUCLEIC ACID DEGLYCASE DJ-1-RELATED"/>
    <property type="match status" value="1"/>
</dbReference>
<dbReference type="Pfam" id="PF01965">
    <property type="entry name" value="DJ-1_PfpI"/>
    <property type="match status" value="1"/>
</dbReference>
<comment type="caution">
    <text evidence="2">The sequence shown here is derived from an EMBL/GenBank/DDBJ whole genome shotgun (WGS) entry which is preliminary data.</text>
</comment>
<dbReference type="Gene3D" id="3.40.50.880">
    <property type="match status" value="1"/>
</dbReference>
<evidence type="ECO:0000259" key="1">
    <source>
        <dbReference type="Pfam" id="PF01965"/>
    </source>
</evidence>
<gene>
    <name evidence="2" type="ORF">IAA28_10890</name>
</gene>
<dbReference type="AlphaFoldDB" id="A0A9D1W6L7"/>
<reference evidence="2" key="1">
    <citation type="journal article" date="2021" name="PeerJ">
        <title>Extensive microbial diversity within the chicken gut microbiome revealed by metagenomics and culture.</title>
        <authorList>
            <person name="Gilroy R."/>
            <person name="Ravi A."/>
            <person name="Getino M."/>
            <person name="Pursley I."/>
            <person name="Horton D.L."/>
            <person name="Alikhan N.F."/>
            <person name="Baker D."/>
            <person name="Gharbi K."/>
            <person name="Hall N."/>
            <person name="Watson M."/>
            <person name="Adriaenssens E.M."/>
            <person name="Foster-Nyarko E."/>
            <person name="Jarju S."/>
            <person name="Secka A."/>
            <person name="Antonio M."/>
            <person name="Oren A."/>
            <person name="Chaudhuri R.R."/>
            <person name="La Ragione R."/>
            <person name="Hildebrand F."/>
            <person name="Pallen M.J."/>
        </authorList>
    </citation>
    <scope>NUCLEOTIDE SEQUENCE</scope>
    <source>
        <strain evidence="2">ChiGjej4B4-12881</strain>
    </source>
</reference>
<dbReference type="SUPFAM" id="SSF52317">
    <property type="entry name" value="Class I glutamine amidotransferase-like"/>
    <property type="match status" value="1"/>
</dbReference>
<feature type="domain" description="DJ-1/PfpI" evidence="1">
    <location>
        <begin position="3"/>
        <end position="163"/>
    </location>
</feature>
<sequence length="184" mass="19345">MAKIYAFMAPGMEEVECLAVADVLIRGGMEVNLVSITDSLEVTSSHQVTVKADCLLKDVDWEGADAFFLPGGLPGTTNLGACKALCDRLLEAFQAGKRLAAICAGPSVLGQLGILEGKTATCFPGFEDQLKGANYTRQGVVTDGTVTTARGLGYALDLGLELLGLLDSRENAAKIKASIQYDQV</sequence>
<evidence type="ECO:0000313" key="2">
    <source>
        <dbReference type="EMBL" id="HIX53292.1"/>
    </source>
</evidence>
<organism evidence="2 3">
    <name type="scientific">Candidatus Lachnoclostridium stercoripullorum</name>
    <dbReference type="NCBI Taxonomy" id="2838635"/>
    <lineage>
        <taxon>Bacteria</taxon>
        <taxon>Bacillati</taxon>
        <taxon>Bacillota</taxon>
        <taxon>Clostridia</taxon>
        <taxon>Lachnospirales</taxon>
        <taxon>Lachnospiraceae</taxon>
    </lineage>
</organism>
<dbReference type="GO" id="GO:0005737">
    <property type="term" value="C:cytoplasm"/>
    <property type="evidence" value="ECO:0007669"/>
    <property type="project" value="TreeGrafter"/>
</dbReference>
<proteinExistence type="predicted"/>
<accession>A0A9D1W6L7</accession>
<evidence type="ECO:0000313" key="3">
    <source>
        <dbReference type="Proteomes" id="UP000886780"/>
    </source>
</evidence>
<name>A0A9D1W6L7_9FIRM</name>